<sequence>MALMQQYYGQAAAHATQYGQLAAQSTSVQPGDQTFQQQASTQLTGFHENLLGLQGLLDQLGADRGLANEDPANDVETLLKNVVNLNKDVLSSTQTLVSNLPILGPILGPIVYDVKCVLEKVLDGVENLSDSVINAIQPLLKGLLDGVLGTSPTCQSGLNLLGLCI</sequence>
<dbReference type="EMBL" id="JH711573">
    <property type="protein sequence ID" value="EIW86703.1"/>
    <property type="molecule type" value="Genomic_DNA"/>
</dbReference>
<protein>
    <submittedName>
        <fullName evidence="1">Uncharacterized protein</fullName>
    </submittedName>
</protein>
<dbReference type="AlphaFoldDB" id="A0A5M3N5N7"/>
<organism evidence="1 2">
    <name type="scientific">Coniophora puteana (strain RWD-64-598)</name>
    <name type="common">Brown rot fungus</name>
    <dbReference type="NCBI Taxonomy" id="741705"/>
    <lineage>
        <taxon>Eukaryota</taxon>
        <taxon>Fungi</taxon>
        <taxon>Dikarya</taxon>
        <taxon>Basidiomycota</taxon>
        <taxon>Agaricomycotina</taxon>
        <taxon>Agaricomycetes</taxon>
        <taxon>Agaricomycetidae</taxon>
        <taxon>Boletales</taxon>
        <taxon>Coniophorineae</taxon>
        <taxon>Coniophoraceae</taxon>
        <taxon>Coniophora</taxon>
    </lineage>
</organism>
<dbReference type="OrthoDB" id="2497682at2759"/>
<evidence type="ECO:0000313" key="1">
    <source>
        <dbReference type="EMBL" id="EIW86703.1"/>
    </source>
</evidence>
<proteinExistence type="predicted"/>
<name>A0A5M3N5N7_CONPW</name>
<accession>A0A5M3N5N7</accession>
<keyword evidence="2" id="KW-1185">Reference proteome</keyword>
<dbReference type="GeneID" id="19209843"/>
<gene>
    <name evidence="1" type="ORF">CONPUDRAFT_78969</name>
</gene>
<dbReference type="OMA" id="MVHHSEN"/>
<dbReference type="RefSeq" id="XP_007762787.1">
    <property type="nucleotide sequence ID" value="XM_007764597.1"/>
</dbReference>
<dbReference type="KEGG" id="cput:CONPUDRAFT_78969"/>
<reference evidence="2" key="1">
    <citation type="journal article" date="2012" name="Science">
        <title>The Paleozoic origin of enzymatic lignin decomposition reconstructed from 31 fungal genomes.</title>
        <authorList>
            <person name="Floudas D."/>
            <person name="Binder M."/>
            <person name="Riley R."/>
            <person name="Barry K."/>
            <person name="Blanchette R.A."/>
            <person name="Henrissat B."/>
            <person name="Martinez A.T."/>
            <person name="Otillar R."/>
            <person name="Spatafora J.W."/>
            <person name="Yadav J.S."/>
            <person name="Aerts A."/>
            <person name="Benoit I."/>
            <person name="Boyd A."/>
            <person name="Carlson A."/>
            <person name="Copeland A."/>
            <person name="Coutinho P.M."/>
            <person name="de Vries R.P."/>
            <person name="Ferreira P."/>
            <person name="Findley K."/>
            <person name="Foster B."/>
            <person name="Gaskell J."/>
            <person name="Glotzer D."/>
            <person name="Gorecki P."/>
            <person name="Heitman J."/>
            <person name="Hesse C."/>
            <person name="Hori C."/>
            <person name="Igarashi K."/>
            <person name="Jurgens J.A."/>
            <person name="Kallen N."/>
            <person name="Kersten P."/>
            <person name="Kohler A."/>
            <person name="Kuees U."/>
            <person name="Kumar T.K.A."/>
            <person name="Kuo A."/>
            <person name="LaButti K."/>
            <person name="Larrondo L.F."/>
            <person name="Lindquist E."/>
            <person name="Ling A."/>
            <person name="Lombard V."/>
            <person name="Lucas S."/>
            <person name="Lundell T."/>
            <person name="Martin R."/>
            <person name="McLaughlin D.J."/>
            <person name="Morgenstern I."/>
            <person name="Morin E."/>
            <person name="Murat C."/>
            <person name="Nagy L.G."/>
            <person name="Nolan M."/>
            <person name="Ohm R.A."/>
            <person name="Patyshakuliyeva A."/>
            <person name="Rokas A."/>
            <person name="Ruiz-Duenas F.J."/>
            <person name="Sabat G."/>
            <person name="Salamov A."/>
            <person name="Samejima M."/>
            <person name="Schmutz J."/>
            <person name="Slot J.C."/>
            <person name="St John F."/>
            <person name="Stenlid J."/>
            <person name="Sun H."/>
            <person name="Sun S."/>
            <person name="Syed K."/>
            <person name="Tsang A."/>
            <person name="Wiebenga A."/>
            <person name="Young D."/>
            <person name="Pisabarro A."/>
            <person name="Eastwood D.C."/>
            <person name="Martin F."/>
            <person name="Cullen D."/>
            <person name="Grigoriev I.V."/>
            <person name="Hibbett D.S."/>
        </authorList>
    </citation>
    <scope>NUCLEOTIDE SEQUENCE [LARGE SCALE GENOMIC DNA]</scope>
    <source>
        <strain evidence="2">RWD-64-598 SS2</strain>
    </source>
</reference>
<dbReference type="Proteomes" id="UP000053558">
    <property type="component" value="Unassembled WGS sequence"/>
</dbReference>
<evidence type="ECO:0000313" key="2">
    <source>
        <dbReference type="Proteomes" id="UP000053558"/>
    </source>
</evidence>
<comment type="caution">
    <text evidence="1">The sequence shown here is derived from an EMBL/GenBank/DDBJ whole genome shotgun (WGS) entry which is preliminary data.</text>
</comment>